<comment type="caution">
    <text evidence="2">The sequence shown here is derived from an EMBL/GenBank/DDBJ whole genome shotgun (WGS) entry which is preliminary data.</text>
</comment>
<dbReference type="AlphaFoldDB" id="A0ABD0QXV3"/>
<accession>A0ABD0QXV3</accession>
<reference evidence="2 3" key="1">
    <citation type="submission" date="2024-05" db="EMBL/GenBank/DDBJ databases">
        <title>Genome sequencing and assembly of Indian major carp, Cirrhinus mrigala (Hamilton, 1822).</title>
        <authorList>
            <person name="Mohindra V."/>
            <person name="Chowdhury L.M."/>
            <person name="Lal K."/>
            <person name="Jena J.K."/>
        </authorList>
    </citation>
    <scope>NUCLEOTIDE SEQUENCE [LARGE SCALE GENOMIC DNA]</scope>
    <source>
        <strain evidence="2">CM1030</strain>
        <tissue evidence="2">Blood</tissue>
    </source>
</reference>
<protein>
    <submittedName>
        <fullName evidence="2">Uncharacterized protein</fullName>
    </submittedName>
</protein>
<name>A0ABD0QXV3_CIRMR</name>
<sequence length="52" mass="6092">PRVTQNALNLQEVLFVMGGRSLDDSDDEDEDEDEDRDRRLHPRNCGFYNPKL</sequence>
<proteinExistence type="predicted"/>
<feature type="compositionally biased region" description="Acidic residues" evidence="1">
    <location>
        <begin position="24"/>
        <end position="35"/>
    </location>
</feature>
<feature type="region of interest" description="Disordered" evidence="1">
    <location>
        <begin position="19"/>
        <end position="52"/>
    </location>
</feature>
<dbReference type="EMBL" id="JAMKFB020000006">
    <property type="protein sequence ID" value="KAL0191031.1"/>
    <property type="molecule type" value="Genomic_DNA"/>
</dbReference>
<feature type="non-terminal residue" evidence="2">
    <location>
        <position position="1"/>
    </location>
</feature>
<evidence type="ECO:0000256" key="1">
    <source>
        <dbReference type="SAM" id="MobiDB-lite"/>
    </source>
</evidence>
<dbReference type="Proteomes" id="UP001529510">
    <property type="component" value="Unassembled WGS sequence"/>
</dbReference>
<evidence type="ECO:0000313" key="3">
    <source>
        <dbReference type="Proteomes" id="UP001529510"/>
    </source>
</evidence>
<feature type="non-terminal residue" evidence="2">
    <location>
        <position position="52"/>
    </location>
</feature>
<keyword evidence="3" id="KW-1185">Reference proteome</keyword>
<organism evidence="2 3">
    <name type="scientific">Cirrhinus mrigala</name>
    <name type="common">Mrigala</name>
    <dbReference type="NCBI Taxonomy" id="683832"/>
    <lineage>
        <taxon>Eukaryota</taxon>
        <taxon>Metazoa</taxon>
        <taxon>Chordata</taxon>
        <taxon>Craniata</taxon>
        <taxon>Vertebrata</taxon>
        <taxon>Euteleostomi</taxon>
        <taxon>Actinopterygii</taxon>
        <taxon>Neopterygii</taxon>
        <taxon>Teleostei</taxon>
        <taxon>Ostariophysi</taxon>
        <taxon>Cypriniformes</taxon>
        <taxon>Cyprinidae</taxon>
        <taxon>Labeoninae</taxon>
        <taxon>Labeonini</taxon>
        <taxon>Cirrhinus</taxon>
    </lineage>
</organism>
<gene>
    <name evidence="2" type="ORF">M9458_013729</name>
</gene>
<evidence type="ECO:0000313" key="2">
    <source>
        <dbReference type="EMBL" id="KAL0191031.1"/>
    </source>
</evidence>